<evidence type="ECO:0000313" key="20">
    <source>
        <dbReference type="Proteomes" id="UP001148018"/>
    </source>
</evidence>
<reference evidence="19" key="1">
    <citation type="submission" date="2022-07" db="EMBL/GenBank/DDBJ databases">
        <title>Chromosome-level genome of Muraenolepis orangiensis.</title>
        <authorList>
            <person name="Kim J."/>
        </authorList>
    </citation>
    <scope>NUCLEOTIDE SEQUENCE</scope>
    <source>
        <strain evidence="19">KU_S4_2022</strain>
        <tissue evidence="19">Muscle</tissue>
    </source>
</reference>
<proteinExistence type="inferred from homology"/>
<dbReference type="OrthoDB" id="44867at2759"/>
<dbReference type="InterPro" id="IPR003618">
    <property type="entry name" value="TFIIS_cen_dom"/>
</dbReference>
<evidence type="ECO:0000256" key="12">
    <source>
        <dbReference type="PROSITE-ProRule" id="PRU00472"/>
    </source>
</evidence>
<dbReference type="CDD" id="cd00183">
    <property type="entry name" value="TFIIS_I"/>
    <property type="match status" value="1"/>
</dbReference>
<dbReference type="GO" id="GO:0008270">
    <property type="term" value="F:zinc ion binding"/>
    <property type="evidence" value="ECO:0007669"/>
    <property type="project" value="UniProtKB-UniRule"/>
</dbReference>
<accession>A0A9Q0I4P5</accession>
<evidence type="ECO:0000259" key="18">
    <source>
        <dbReference type="PROSITE" id="PS51321"/>
    </source>
</evidence>
<dbReference type="EMBL" id="JANIIK010000117">
    <property type="protein sequence ID" value="KAJ3586767.1"/>
    <property type="molecule type" value="Genomic_DNA"/>
</dbReference>
<keyword evidence="3" id="KW-0597">Phosphoprotein</keyword>
<dbReference type="SMART" id="SM00509">
    <property type="entry name" value="TFS2N"/>
    <property type="match status" value="1"/>
</dbReference>
<dbReference type="InterPro" id="IPR017923">
    <property type="entry name" value="TFIIS_N"/>
</dbReference>
<protein>
    <recommendedName>
        <fullName evidence="14">Transcription elongation factor</fullName>
    </recommendedName>
</protein>
<comment type="function">
    <text evidence="11">Necessary for efficient RNA polymerase II transcription elongation past template-encoded arresting sites. The arresting sites in DNA have the property of trapping a certain fraction of elongating RNA polymerases that pass through, resulting in locked ternary complexes. Cleavage of the nascent transcript by S-II allows the resumption of elongation from the new 3'-terminus.</text>
</comment>
<dbReference type="FunFam" id="2.20.25.10:FF:000001">
    <property type="entry name" value="Probable Transcription elongation factor S-II"/>
    <property type="match status" value="1"/>
</dbReference>
<evidence type="ECO:0000256" key="8">
    <source>
        <dbReference type="ARBA" id="ARBA00023125"/>
    </source>
</evidence>
<evidence type="ECO:0000256" key="4">
    <source>
        <dbReference type="ARBA" id="ARBA00022723"/>
    </source>
</evidence>
<dbReference type="Gene3D" id="1.10.472.30">
    <property type="entry name" value="Transcription elongation factor S-II, central domain"/>
    <property type="match status" value="1"/>
</dbReference>
<keyword evidence="8 14" id="KW-0238">DNA-binding</keyword>
<evidence type="ECO:0000259" key="16">
    <source>
        <dbReference type="PROSITE" id="PS51133"/>
    </source>
</evidence>
<dbReference type="Pfam" id="PF08711">
    <property type="entry name" value="Med26"/>
    <property type="match status" value="1"/>
</dbReference>
<evidence type="ECO:0000256" key="6">
    <source>
        <dbReference type="ARBA" id="ARBA00022833"/>
    </source>
</evidence>
<keyword evidence="20" id="KW-1185">Reference proteome</keyword>
<feature type="region of interest" description="Disordered" evidence="15">
    <location>
        <begin position="92"/>
        <end position="137"/>
    </location>
</feature>
<feature type="compositionally biased region" description="Basic and acidic residues" evidence="15">
    <location>
        <begin position="94"/>
        <end position="117"/>
    </location>
</feature>
<keyword evidence="4 14" id="KW-0479">Metal-binding</keyword>
<evidence type="ECO:0000256" key="11">
    <source>
        <dbReference type="ARBA" id="ARBA00025408"/>
    </source>
</evidence>
<dbReference type="FunFam" id="1.20.930.10:FF:000002">
    <property type="entry name" value="Transcription elongation factor A (SII), 1"/>
    <property type="match status" value="1"/>
</dbReference>
<dbReference type="Proteomes" id="UP001148018">
    <property type="component" value="Unassembled WGS sequence"/>
</dbReference>
<evidence type="ECO:0000259" key="17">
    <source>
        <dbReference type="PROSITE" id="PS51319"/>
    </source>
</evidence>
<gene>
    <name evidence="19" type="ORF">NHX12_013160</name>
</gene>
<keyword evidence="7 14" id="KW-0805">Transcription regulation</keyword>
<dbReference type="PROSITE" id="PS51133">
    <property type="entry name" value="ZF_TFIIS_2"/>
    <property type="match status" value="1"/>
</dbReference>
<evidence type="ECO:0000256" key="10">
    <source>
        <dbReference type="ARBA" id="ARBA00023242"/>
    </source>
</evidence>
<evidence type="ECO:0000313" key="19">
    <source>
        <dbReference type="EMBL" id="KAJ3586767.1"/>
    </source>
</evidence>
<dbReference type="SUPFAM" id="SSF47676">
    <property type="entry name" value="Conserved domain common to transcription factors TFIIS, elongin A, CRSP70"/>
    <property type="match status" value="1"/>
</dbReference>
<evidence type="ECO:0000256" key="3">
    <source>
        <dbReference type="ARBA" id="ARBA00022553"/>
    </source>
</evidence>
<dbReference type="Gene3D" id="2.20.25.10">
    <property type="match status" value="1"/>
</dbReference>
<dbReference type="Pfam" id="PF01096">
    <property type="entry name" value="Zn_ribbon_TFIIS"/>
    <property type="match status" value="1"/>
</dbReference>
<dbReference type="GO" id="GO:0005634">
    <property type="term" value="C:nucleus"/>
    <property type="evidence" value="ECO:0007669"/>
    <property type="project" value="UniProtKB-SubCell"/>
</dbReference>
<name>A0A9Q0I4P5_9TELE</name>
<evidence type="ECO:0000256" key="1">
    <source>
        <dbReference type="ARBA" id="ARBA00004123"/>
    </source>
</evidence>
<dbReference type="PROSITE" id="PS00466">
    <property type="entry name" value="ZF_TFIIS_1"/>
    <property type="match status" value="1"/>
</dbReference>
<dbReference type="InterPro" id="IPR003617">
    <property type="entry name" value="TFIIS/CRSP70_N_sub"/>
</dbReference>
<dbReference type="CDD" id="cd13749">
    <property type="entry name" value="Zn-ribbon_TFIIS"/>
    <property type="match status" value="1"/>
</dbReference>
<evidence type="ECO:0000256" key="13">
    <source>
        <dbReference type="PROSITE-ProRule" id="PRU00649"/>
    </source>
</evidence>
<evidence type="ECO:0000256" key="2">
    <source>
        <dbReference type="ARBA" id="ARBA00009647"/>
    </source>
</evidence>
<comment type="caution">
    <text evidence="19">The sequence shown here is derived from an EMBL/GenBank/DDBJ whole genome shotgun (WGS) entry which is preliminary data.</text>
</comment>
<feature type="domain" description="TFIIS N-terminal" evidence="17">
    <location>
        <begin position="14"/>
        <end position="91"/>
    </location>
</feature>
<dbReference type="SUPFAM" id="SSF57783">
    <property type="entry name" value="Zinc beta-ribbon"/>
    <property type="match status" value="1"/>
</dbReference>
<dbReference type="SMART" id="SM00440">
    <property type="entry name" value="ZnF_C2C2"/>
    <property type="match status" value="1"/>
</dbReference>
<dbReference type="InterPro" id="IPR001222">
    <property type="entry name" value="Znf_TFIIS"/>
</dbReference>
<keyword evidence="6 14" id="KW-0862">Zinc</keyword>
<dbReference type="Gene3D" id="1.20.930.10">
    <property type="entry name" value="Conserved domain common to transcription factors TFIIS, elongin A, CRSP70"/>
    <property type="match status" value="1"/>
</dbReference>
<dbReference type="SMART" id="SM00510">
    <property type="entry name" value="TFS2M"/>
    <property type="match status" value="1"/>
</dbReference>
<evidence type="ECO:0000256" key="7">
    <source>
        <dbReference type="ARBA" id="ARBA00023015"/>
    </source>
</evidence>
<comment type="similarity">
    <text evidence="2 14">Belongs to the TFS-II family.</text>
</comment>
<dbReference type="GO" id="GO:0006368">
    <property type="term" value="P:transcription elongation by RNA polymerase II"/>
    <property type="evidence" value="ECO:0007669"/>
    <property type="project" value="InterPro"/>
</dbReference>
<dbReference type="InterPro" id="IPR036575">
    <property type="entry name" value="TFIIS_cen_dom_sf"/>
</dbReference>
<dbReference type="Pfam" id="PF07500">
    <property type="entry name" value="TFIIS_M"/>
    <property type="match status" value="1"/>
</dbReference>
<sequence>MDGWKQRSDMAKEQDVERIAKKLDKMVHKKNTEGAGDLLKELKNISMSLETLQSTRVGMCVNAVRKQSSDEEVQTLAKTLIKSWKKLLDGAGGKVEEKKREGSPMRTTSKDYGEKSSKAPGTASPRMTSFPPAPVTTDNVRTKCRDLLIAALETGDDHKNIGVDCKHLAAQIEDLVYQEFGSTDGKYKSRLRSRISNLKDQKNPDLRRSVLCGNLSPQQIATMTAEDMASKELKMVRESLTKESIREHQLSKTGGTETDMFICSKCRGKNCSYTQVQTRSADEPMTTFVLCNGCGNRWKFC</sequence>
<dbReference type="NCBIfam" id="TIGR01385">
    <property type="entry name" value="TFSII"/>
    <property type="match status" value="1"/>
</dbReference>
<evidence type="ECO:0000256" key="5">
    <source>
        <dbReference type="ARBA" id="ARBA00022771"/>
    </source>
</evidence>
<keyword evidence="10 13" id="KW-0539">Nucleus</keyword>
<dbReference type="PIRSF" id="PIRSF006704">
    <property type="entry name" value="TF_IIS"/>
    <property type="match status" value="1"/>
</dbReference>
<dbReference type="PROSITE" id="PS51321">
    <property type="entry name" value="TFIIS_CENTRAL"/>
    <property type="match status" value="1"/>
</dbReference>
<organism evidence="19 20">
    <name type="scientific">Muraenolepis orangiensis</name>
    <name type="common">Patagonian moray cod</name>
    <dbReference type="NCBI Taxonomy" id="630683"/>
    <lineage>
        <taxon>Eukaryota</taxon>
        <taxon>Metazoa</taxon>
        <taxon>Chordata</taxon>
        <taxon>Craniata</taxon>
        <taxon>Vertebrata</taxon>
        <taxon>Euteleostomi</taxon>
        <taxon>Actinopterygii</taxon>
        <taxon>Neopterygii</taxon>
        <taxon>Teleostei</taxon>
        <taxon>Neoteleostei</taxon>
        <taxon>Acanthomorphata</taxon>
        <taxon>Zeiogadaria</taxon>
        <taxon>Gadariae</taxon>
        <taxon>Gadiformes</taxon>
        <taxon>Muraenolepidoidei</taxon>
        <taxon>Muraenolepididae</taxon>
        <taxon>Muraenolepis</taxon>
    </lineage>
</organism>
<dbReference type="InterPro" id="IPR006289">
    <property type="entry name" value="TFSII"/>
</dbReference>
<keyword evidence="5 12" id="KW-0863">Zinc-finger</keyword>
<dbReference type="PROSITE" id="PS51319">
    <property type="entry name" value="TFIIS_N"/>
    <property type="match status" value="1"/>
</dbReference>
<dbReference type="PANTHER" id="PTHR11477:SF3">
    <property type="entry name" value="TRANSCRIPTION ELONGATION FACTOR A PROTEIN 2"/>
    <property type="match status" value="1"/>
</dbReference>
<evidence type="ECO:0000256" key="15">
    <source>
        <dbReference type="SAM" id="MobiDB-lite"/>
    </source>
</evidence>
<evidence type="ECO:0000256" key="9">
    <source>
        <dbReference type="ARBA" id="ARBA00023163"/>
    </source>
</evidence>
<dbReference type="GO" id="GO:0003677">
    <property type="term" value="F:DNA binding"/>
    <property type="evidence" value="ECO:0007669"/>
    <property type="project" value="UniProtKB-KW"/>
</dbReference>
<feature type="domain" description="TFIIS central" evidence="18">
    <location>
        <begin position="140"/>
        <end position="256"/>
    </location>
</feature>
<dbReference type="SUPFAM" id="SSF46942">
    <property type="entry name" value="Elongation factor TFIIS domain 2"/>
    <property type="match status" value="1"/>
</dbReference>
<dbReference type="AlphaFoldDB" id="A0A9Q0I4P5"/>
<evidence type="ECO:0000256" key="14">
    <source>
        <dbReference type="RuleBase" id="RU368078"/>
    </source>
</evidence>
<dbReference type="InterPro" id="IPR035100">
    <property type="entry name" value="TF_IIS-typ"/>
</dbReference>
<feature type="domain" description="TFIIS-type" evidence="16">
    <location>
        <begin position="259"/>
        <end position="299"/>
    </location>
</feature>
<dbReference type="PANTHER" id="PTHR11477">
    <property type="entry name" value="TRANSCRIPTION FACTOR S-II ZINC FINGER DOMAIN-CONTAINING PROTEIN"/>
    <property type="match status" value="1"/>
</dbReference>
<comment type="subcellular location">
    <subcellularLocation>
        <location evidence="1 13 14">Nucleus</location>
    </subcellularLocation>
</comment>
<dbReference type="InterPro" id="IPR035441">
    <property type="entry name" value="TFIIS/LEDGF_dom_sf"/>
</dbReference>
<keyword evidence="9 14" id="KW-0804">Transcription</keyword>